<feature type="repeat" description="TPR" evidence="1">
    <location>
        <begin position="123"/>
        <end position="156"/>
    </location>
</feature>
<reference evidence="2" key="2">
    <citation type="journal article" date="2021" name="PeerJ">
        <title>Extensive microbial diversity within the chicken gut microbiome revealed by metagenomics and culture.</title>
        <authorList>
            <person name="Gilroy R."/>
            <person name="Ravi A."/>
            <person name="Getino M."/>
            <person name="Pursley I."/>
            <person name="Horton D.L."/>
            <person name="Alikhan N.F."/>
            <person name="Baker D."/>
            <person name="Gharbi K."/>
            <person name="Hall N."/>
            <person name="Watson M."/>
            <person name="Adriaenssens E.M."/>
            <person name="Foster-Nyarko E."/>
            <person name="Jarju S."/>
            <person name="Secka A."/>
            <person name="Antonio M."/>
            <person name="Oren A."/>
            <person name="Chaudhuri R.R."/>
            <person name="La Ragione R."/>
            <person name="Hildebrand F."/>
            <person name="Pallen M.J."/>
        </authorList>
    </citation>
    <scope>NUCLEOTIDE SEQUENCE</scope>
    <source>
        <strain evidence="2">6276</strain>
    </source>
</reference>
<evidence type="ECO:0000256" key="1">
    <source>
        <dbReference type="PROSITE-ProRule" id="PRU00339"/>
    </source>
</evidence>
<comment type="caution">
    <text evidence="2">The sequence shown here is derived from an EMBL/GenBank/DDBJ whole genome shotgun (WGS) entry which is preliminary data.</text>
</comment>
<dbReference type="SUPFAM" id="SSF48452">
    <property type="entry name" value="TPR-like"/>
    <property type="match status" value="1"/>
</dbReference>
<dbReference type="Proteomes" id="UP000823928">
    <property type="component" value="Unassembled WGS sequence"/>
</dbReference>
<keyword evidence="1" id="KW-0802">TPR repeat</keyword>
<dbReference type="PROSITE" id="PS50005">
    <property type="entry name" value="TPR"/>
    <property type="match status" value="2"/>
</dbReference>
<dbReference type="PROSITE" id="PS50293">
    <property type="entry name" value="TPR_REGION"/>
    <property type="match status" value="2"/>
</dbReference>
<evidence type="ECO:0000313" key="2">
    <source>
        <dbReference type="EMBL" id="HIS35691.1"/>
    </source>
</evidence>
<sequence length="191" mass="22330">MKRFVYLLAFLIAAGNIVFAEESLINDQANLLYAENRIEEAFNLLLTIPPETRTPMNWLLLGNILQDKGRDDDADFMFSQAAVDDTKFYKAMYNLGNLYLEQDKPNLAIEQYKKVLKLKPEFSYAYYNMGCAYLKLGKLKDARRNFLYAIDYNPTVADFHYNLAYTYKKLNKPKDAQIYLDYYNKIIQNGN</sequence>
<dbReference type="InterPro" id="IPR037919">
    <property type="entry name" value="OGT"/>
</dbReference>
<evidence type="ECO:0000313" key="3">
    <source>
        <dbReference type="Proteomes" id="UP000823928"/>
    </source>
</evidence>
<dbReference type="GO" id="GO:0006493">
    <property type="term" value="P:protein O-linked glycosylation"/>
    <property type="evidence" value="ECO:0007669"/>
    <property type="project" value="InterPro"/>
</dbReference>
<accession>A0A9D1JM81</accession>
<dbReference type="GO" id="GO:0097363">
    <property type="term" value="F:protein O-acetylglucosaminyltransferase activity"/>
    <property type="evidence" value="ECO:0007669"/>
    <property type="project" value="TreeGrafter"/>
</dbReference>
<proteinExistence type="predicted"/>
<organism evidence="2 3">
    <name type="scientific">Candidatus Scatousia excrementigallinarum</name>
    <dbReference type="NCBI Taxonomy" id="2840935"/>
    <lineage>
        <taxon>Bacteria</taxon>
        <taxon>Candidatus Scatousia</taxon>
    </lineage>
</organism>
<dbReference type="PANTHER" id="PTHR44366">
    <property type="entry name" value="UDP-N-ACETYLGLUCOSAMINE--PEPTIDE N-ACETYLGLUCOSAMINYLTRANSFERASE 110 KDA SUBUNIT"/>
    <property type="match status" value="1"/>
</dbReference>
<gene>
    <name evidence="2" type="ORF">IAC10_03555</name>
</gene>
<dbReference type="InterPro" id="IPR011990">
    <property type="entry name" value="TPR-like_helical_dom_sf"/>
</dbReference>
<dbReference type="Gene3D" id="1.25.40.10">
    <property type="entry name" value="Tetratricopeptide repeat domain"/>
    <property type="match status" value="2"/>
</dbReference>
<dbReference type="InterPro" id="IPR019734">
    <property type="entry name" value="TPR_rpt"/>
</dbReference>
<name>A0A9D1JM81_9BACT</name>
<feature type="repeat" description="TPR" evidence="1">
    <location>
        <begin position="89"/>
        <end position="122"/>
    </location>
</feature>
<dbReference type="Pfam" id="PF13414">
    <property type="entry name" value="TPR_11"/>
    <property type="match status" value="1"/>
</dbReference>
<dbReference type="Pfam" id="PF13431">
    <property type="entry name" value="TPR_17"/>
    <property type="match status" value="1"/>
</dbReference>
<dbReference type="EMBL" id="DVIU01000077">
    <property type="protein sequence ID" value="HIS35691.1"/>
    <property type="molecule type" value="Genomic_DNA"/>
</dbReference>
<protein>
    <submittedName>
        <fullName evidence="2">Tetratricopeptide repeat protein</fullName>
    </submittedName>
</protein>
<reference evidence="2" key="1">
    <citation type="submission" date="2020-10" db="EMBL/GenBank/DDBJ databases">
        <authorList>
            <person name="Gilroy R."/>
        </authorList>
    </citation>
    <scope>NUCLEOTIDE SEQUENCE</scope>
    <source>
        <strain evidence="2">6276</strain>
    </source>
</reference>
<dbReference type="SMART" id="SM00028">
    <property type="entry name" value="TPR"/>
    <property type="match status" value="2"/>
</dbReference>
<dbReference type="PANTHER" id="PTHR44366:SF1">
    <property type="entry name" value="UDP-N-ACETYLGLUCOSAMINE--PEPTIDE N-ACETYLGLUCOSAMINYLTRANSFERASE 110 KDA SUBUNIT"/>
    <property type="match status" value="1"/>
</dbReference>
<dbReference type="AlphaFoldDB" id="A0A9D1JM81"/>